<dbReference type="GO" id="GO:0003723">
    <property type="term" value="F:RNA binding"/>
    <property type="evidence" value="ECO:0007669"/>
    <property type="project" value="InterPro"/>
</dbReference>
<reference evidence="3" key="1">
    <citation type="submission" date="2023-04" db="EMBL/GenBank/DDBJ databases">
        <authorList>
            <person name="Vijverberg K."/>
            <person name="Xiong W."/>
            <person name="Schranz E."/>
        </authorList>
    </citation>
    <scope>NUCLEOTIDE SEQUENCE</scope>
</reference>
<dbReference type="EMBL" id="OX465082">
    <property type="protein sequence ID" value="CAI9291925.1"/>
    <property type="molecule type" value="Genomic_DNA"/>
</dbReference>
<organism evidence="3 4">
    <name type="scientific">Lactuca saligna</name>
    <name type="common">Willowleaf lettuce</name>
    <dbReference type="NCBI Taxonomy" id="75948"/>
    <lineage>
        <taxon>Eukaryota</taxon>
        <taxon>Viridiplantae</taxon>
        <taxon>Streptophyta</taxon>
        <taxon>Embryophyta</taxon>
        <taxon>Tracheophyta</taxon>
        <taxon>Spermatophyta</taxon>
        <taxon>Magnoliopsida</taxon>
        <taxon>eudicotyledons</taxon>
        <taxon>Gunneridae</taxon>
        <taxon>Pentapetalae</taxon>
        <taxon>asterids</taxon>
        <taxon>campanulids</taxon>
        <taxon>Asterales</taxon>
        <taxon>Asteraceae</taxon>
        <taxon>Cichorioideae</taxon>
        <taxon>Cichorieae</taxon>
        <taxon>Lactucinae</taxon>
        <taxon>Lactuca</taxon>
    </lineage>
</organism>
<keyword evidence="1" id="KW-0677">Repeat</keyword>
<keyword evidence="4" id="KW-1185">Reference proteome</keyword>
<dbReference type="PANTHER" id="PTHR47926:SF347">
    <property type="entry name" value="PENTATRICOPEPTIDE REPEAT-CONTAINING PROTEIN"/>
    <property type="match status" value="1"/>
</dbReference>
<proteinExistence type="predicted"/>
<dbReference type="InterPro" id="IPR011990">
    <property type="entry name" value="TPR-like_helical_dom_sf"/>
</dbReference>
<dbReference type="GO" id="GO:0009451">
    <property type="term" value="P:RNA modification"/>
    <property type="evidence" value="ECO:0007669"/>
    <property type="project" value="InterPro"/>
</dbReference>
<evidence type="ECO:0000313" key="4">
    <source>
        <dbReference type="Proteomes" id="UP001177003"/>
    </source>
</evidence>
<dbReference type="PANTHER" id="PTHR47926">
    <property type="entry name" value="PENTATRICOPEPTIDE REPEAT-CONTAINING PROTEIN"/>
    <property type="match status" value="1"/>
</dbReference>
<feature type="repeat" description="PPR" evidence="2">
    <location>
        <begin position="240"/>
        <end position="274"/>
    </location>
</feature>
<evidence type="ECO:0000313" key="3">
    <source>
        <dbReference type="EMBL" id="CAI9291925.1"/>
    </source>
</evidence>
<evidence type="ECO:0000256" key="2">
    <source>
        <dbReference type="PROSITE-ProRule" id="PRU00708"/>
    </source>
</evidence>
<dbReference type="Gene3D" id="1.25.40.10">
    <property type="entry name" value="Tetratricopeptide repeat domain"/>
    <property type="match status" value="1"/>
</dbReference>
<dbReference type="Pfam" id="PF13041">
    <property type="entry name" value="PPR_2"/>
    <property type="match status" value="1"/>
</dbReference>
<sequence length="357" mass="40770">MDGQLSNKRVRGWISRRQIKGGTMEAVYEIQTDGRYIHRRSLQFVAQAQEITISFSTYTQVTFLFLQYLRVMYTKGKHILLLCGNVRFSTSLDQEFLRVRKELLISKVALTYDHCAKNKANANGQIYRIAQKIHCQIVVNCWNDVADMRRRATGLEPGIENYTIARGVSEADTKVVTGIHGMVIKCGYMISSHMVLKACLFLGFIRLGKEIHCAMKRGIIATDIYSETTLLNLYSIESKNLATYNSMISAYGEQGLLDECLSLFHEMKGMRLKPDGVTFLAILQGCSHGKQVDEGRYYFKEMKVRYRISPSALHYGCYVGIFTRPGLFICTTLEAFNLAEKWLEYPPHNSKITPMNR</sequence>
<evidence type="ECO:0008006" key="5">
    <source>
        <dbReference type="Google" id="ProtNLM"/>
    </source>
</evidence>
<dbReference type="Proteomes" id="UP001177003">
    <property type="component" value="Chromosome 6"/>
</dbReference>
<dbReference type="NCBIfam" id="TIGR00756">
    <property type="entry name" value="PPR"/>
    <property type="match status" value="2"/>
</dbReference>
<dbReference type="AlphaFoldDB" id="A0AA36EFT9"/>
<accession>A0AA36EFT9</accession>
<dbReference type="PROSITE" id="PS51375">
    <property type="entry name" value="PPR"/>
    <property type="match status" value="1"/>
</dbReference>
<dbReference type="InterPro" id="IPR046960">
    <property type="entry name" value="PPR_At4g14850-like_plant"/>
</dbReference>
<name>A0AA36EFT9_LACSI</name>
<evidence type="ECO:0000256" key="1">
    <source>
        <dbReference type="ARBA" id="ARBA00022737"/>
    </source>
</evidence>
<gene>
    <name evidence="3" type="ORF">LSALG_LOCUS31035</name>
</gene>
<protein>
    <recommendedName>
        <fullName evidence="5">Pentatricopeptide repeat-containing protein</fullName>
    </recommendedName>
</protein>
<dbReference type="InterPro" id="IPR002885">
    <property type="entry name" value="PPR_rpt"/>
</dbReference>